<reference evidence="1 2" key="1">
    <citation type="submission" date="2019-01" db="EMBL/GenBank/DDBJ databases">
        <title>Genome sequencing of strain FW10M-9.</title>
        <authorList>
            <person name="Heo J."/>
            <person name="Kim S.-J."/>
            <person name="Kim J.-S."/>
            <person name="Hong S.-B."/>
            <person name="Kwon S.-W."/>
        </authorList>
    </citation>
    <scope>NUCLEOTIDE SEQUENCE [LARGE SCALE GENOMIC DNA]</scope>
    <source>
        <strain evidence="1 2">FW10M-9</strain>
    </source>
</reference>
<dbReference type="KEGG" id="xya:ET471_08225"/>
<proteinExistence type="predicted"/>
<accession>A0A4V0YG54</accession>
<organism evidence="1 2">
    <name type="scientific">Xylanimonas protaetiae</name>
    <dbReference type="NCBI Taxonomy" id="2509457"/>
    <lineage>
        <taxon>Bacteria</taxon>
        <taxon>Bacillati</taxon>
        <taxon>Actinomycetota</taxon>
        <taxon>Actinomycetes</taxon>
        <taxon>Micrococcales</taxon>
        <taxon>Promicromonosporaceae</taxon>
        <taxon>Xylanimonas</taxon>
    </lineage>
</organism>
<evidence type="ECO:0000313" key="2">
    <source>
        <dbReference type="Proteomes" id="UP000292118"/>
    </source>
</evidence>
<name>A0A4V0YG54_9MICO</name>
<sequence>MSHIHANDGDVTVTTVRSLATRAYPSVKNDDRSWSPSQIDTYTTIEHKLGATFVHVRLNDDRTLILPIDEATTLRDNITLSLADAAALDAAAGTAGARVSPIAA</sequence>
<keyword evidence="2" id="KW-1185">Reference proteome</keyword>
<dbReference type="RefSeq" id="WP_129187534.1">
    <property type="nucleotide sequence ID" value="NZ_CP035493.1"/>
</dbReference>
<dbReference type="Proteomes" id="UP000292118">
    <property type="component" value="Chromosome"/>
</dbReference>
<protein>
    <submittedName>
        <fullName evidence="1">Uncharacterized protein</fullName>
    </submittedName>
</protein>
<evidence type="ECO:0000313" key="1">
    <source>
        <dbReference type="EMBL" id="QAY70021.1"/>
    </source>
</evidence>
<dbReference type="EMBL" id="CP035493">
    <property type="protein sequence ID" value="QAY70021.1"/>
    <property type="molecule type" value="Genomic_DNA"/>
</dbReference>
<dbReference type="OrthoDB" id="9946429at2"/>
<dbReference type="AlphaFoldDB" id="A0A4V0YG54"/>
<gene>
    <name evidence="1" type="ORF">ET471_08225</name>
</gene>